<dbReference type="PANTHER" id="PTHR45789:SF2">
    <property type="entry name" value="FI18025P1"/>
    <property type="match status" value="1"/>
</dbReference>
<dbReference type="GO" id="GO:0000981">
    <property type="term" value="F:DNA-binding transcription factor activity, RNA polymerase II-specific"/>
    <property type="evidence" value="ECO:0007669"/>
    <property type="project" value="TreeGrafter"/>
</dbReference>
<proteinExistence type="predicted"/>
<feature type="DNA-binding region" description="HMG box" evidence="3">
    <location>
        <begin position="103"/>
        <end position="171"/>
    </location>
</feature>
<dbReference type="EMBL" id="CAFZ01000034">
    <property type="protein sequence ID" value="CCA68521.1"/>
    <property type="molecule type" value="Genomic_DNA"/>
</dbReference>
<dbReference type="Pfam" id="PF00505">
    <property type="entry name" value="HMG_box"/>
    <property type="match status" value="1"/>
</dbReference>
<dbReference type="PANTHER" id="PTHR45789">
    <property type="entry name" value="FI18025P1"/>
    <property type="match status" value="1"/>
</dbReference>
<reference evidence="6 7" key="1">
    <citation type="journal article" date="2011" name="PLoS Pathog.">
        <title>Endophytic Life Strategies Decoded by Genome and Transcriptome Analyses of the Mutualistic Root Symbiont Piriformospora indica.</title>
        <authorList>
            <person name="Zuccaro A."/>
            <person name="Lahrmann U."/>
            <person name="Guldener U."/>
            <person name="Langen G."/>
            <person name="Pfiffi S."/>
            <person name="Biedenkopf D."/>
            <person name="Wong P."/>
            <person name="Samans B."/>
            <person name="Grimm C."/>
            <person name="Basiewicz M."/>
            <person name="Murat C."/>
            <person name="Martin F."/>
            <person name="Kogel K.H."/>
        </authorList>
    </citation>
    <scope>NUCLEOTIDE SEQUENCE [LARGE SCALE GENOMIC DNA]</scope>
    <source>
        <strain evidence="6 7">DSM 11827</strain>
    </source>
</reference>
<evidence type="ECO:0000313" key="7">
    <source>
        <dbReference type="Proteomes" id="UP000007148"/>
    </source>
</evidence>
<feature type="compositionally biased region" description="Acidic residues" evidence="4">
    <location>
        <begin position="249"/>
        <end position="260"/>
    </location>
</feature>
<protein>
    <recommendedName>
        <fullName evidence="5">HMG box domain-containing protein</fullName>
    </recommendedName>
</protein>
<dbReference type="PROSITE" id="PS50118">
    <property type="entry name" value="HMG_BOX_2"/>
    <property type="match status" value="1"/>
</dbReference>
<organism evidence="6 7">
    <name type="scientific">Serendipita indica (strain DSM 11827)</name>
    <name type="common">Root endophyte fungus</name>
    <name type="synonym">Piriformospora indica</name>
    <dbReference type="NCBI Taxonomy" id="1109443"/>
    <lineage>
        <taxon>Eukaryota</taxon>
        <taxon>Fungi</taxon>
        <taxon>Dikarya</taxon>
        <taxon>Basidiomycota</taxon>
        <taxon>Agaricomycotina</taxon>
        <taxon>Agaricomycetes</taxon>
        <taxon>Sebacinales</taxon>
        <taxon>Serendipitaceae</taxon>
        <taxon>Serendipita</taxon>
    </lineage>
</organism>
<dbReference type="GO" id="GO:0005634">
    <property type="term" value="C:nucleus"/>
    <property type="evidence" value="ECO:0007669"/>
    <property type="project" value="UniProtKB-UniRule"/>
</dbReference>
<gene>
    <name evidence="6" type="ORF">PIIN_02385</name>
</gene>
<dbReference type="SMART" id="SM00398">
    <property type="entry name" value="HMG"/>
    <property type="match status" value="1"/>
</dbReference>
<dbReference type="Gene3D" id="1.10.30.10">
    <property type="entry name" value="High mobility group box domain"/>
    <property type="match status" value="1"/>
</dbReference>
<dbReference type="Proteomes" id="UP000007148">
    <property type="component" value="Unassembled WGS sequence"/>
</dbReference>
<dbReference type="STRING" id="1109443.G4TB12"/>
<dbReference type="eggNOG" id="KOG3248">
    <property type="taxonomic scope" value="Eukaryota"/>
</dbReference>
<feature type="domain" description="HMG box" evidence="5">
    <location>
        <begin position="103"/>
        <end position="171"/>
    </location>
</feature>
<dbReference type="HOGENOM" id="CLU_953637_0_0_1"/>
<dbReference type="GO" id="GO:0000978">
    <property type="term" value="F:RNA polymerase II cis-regulatory region sequence-specific DNA binding"/>
    <property type="evidence" value="ECO:0007669"/>
    <property type="project" value="TreeGrafter"/>
</dbReference>
<keyword evidence="7" id="KW-1185">Reference proteome</keyword>
<dbReference type="CDD" id="cd01389">
    <property type="entry name" value="HMG-box_ROX1-like"/>
    <property type="match status" value="1"/>
</dbReference>
<evidence type="ECO:0000313" key="6">
    <source>
        <dbReference type="EMBL" id="CCA68521.1"/>
    </source>
</evidence>
<dbReference type="InterPro" id="IPR036910">
    <property type="entry name" value="HMG_box_dom_sf"/>
</dbReference>
<dbReference type="AlphaFoldDB" id="G4TB12"/>
<comment type="caution">
    <text evidence="6">The sequence shown here is derived from an EMBL/GenBank/DDBJ whole genome shotgun (WGS) entry which is preliminary data.</text>
</comment>
<feature type="region of interest" description="Disordered" evidence="4">
    <location>
        <begin position="226"/>
        <end position="285"/>
    </location>
</feature>
<keyword evidence="2 3" id="KW-0539">Nucleus</keyword>
<evidence type="ECO:0000256" key="4">
    <source>
        <dbReference type="SAM" id="MobiDB-lite"/>
    </source>
</evidence>
<evidence type="ECO:0000256" key="2">
    <source>
        <dbReference type="ARBA" id="ARBA00023242"/>
    </source>
</evidence>
<dbReference type="OrthoDB" id="6247875at2759"/>
<dbReference type="InterPro" id="IPR051356">
    <property type="entry name" value="SOX/SOX-like_TF"/>
</dbReference>
<dbReference type="OMA" id="RKPAMEP"/>
<evidence type="ECO:0000256" key="1">
    <source>
        <dbReference type="ARBA" id="ARBA00023125"/>
    </source>
</evidence>
<sequence length="285" mass="31208">MSAEEMLVNGSNVVAAGSGQLLANGIGVTPEHSLHFGHVSQVPHSYGISGLQTDLSYGAFPMHQEGQLAPNSYPLPDPAILTQQRKTERRRPPGKKDLSIPHIPRPRNAFILFRSAFIEQKNGKELASKQQNLSRIAAMVWKSMNSAEQDPWYKLAAEEKQAHYAANPGYTFQPTGRTEANKKKTRKPAMEPAIEENSCKQIADLIINGVQGEDLVAAAKSIGVAPWPKSQEGGSGGRRRRTAPQQGEEMLEYIDDEGSSEGDPKQYPPTSPSQYQHGAQTGYDY</sequence>
<dbReference type="InParanoid" id="G4TB12"/>
<keyword evidence="1 3" id="KW-0238">DNA-binding</keyword>
<name>G4TB12_SERID</name>
<dbReference type="SUPFAM" id="SSF47095">
    <property type="entry name" value="HMG-box"/>
    <property type="match status" value="1"/>
</dbReference>
<accession>G4TB12</accession>
<evidence type="ECO:0000259" key="5">
    <source>
        <dbReference type="PROSITE" id="PS50118"/>
    </source>
</evidence>
<feature type="region of interest" description="Disordered" evidence="4">
    <location>
        <begin position="167"/>
        <end position="190"/>
    </location>
</feature>
<dbReference type="InterPro" id="IPR009071">
    <property type="entry name" value="HMG_box_dom"/>
</dbReference>
<evidence type="ECO:0000256" key="3">
    <source>
        <dbReference type="PROSITE-ProRule" id="PRU00267"/>
    </source>
</evidence>